<name>A0ABY4N5M2_9MICO</name>
<protein>
    <submittedName>
        <fullName evidence="2">SPFH domain-containing protein</fullName>
    </submittedName>
</protein>
<dbReference type="CDD" id="cd03408">
    <property type="entry name" value="SPFH_like_u1"/>
    <property type="match status" value="1"/>
</dbReference>
<proteinExistence type="predicted"/>
<gene>
    <name evidence="2" type="ORF">M4486_17470</name>
</gene>
<feature type="compositionally biased region" description="Low complexity" evidence="1">
    <location>
        <begin position="351"/>
        <end position="402"/>
    </location>
</feature>
<accession>A0ABY4N5M2</accession>
<evidence type="ECO:0000313" key="3">
    <source>
        <dbReference type="Proteomes" id="UP001055868"/>
    </source>
</evidence>
<dbReference type="EMBL" id="CP097218">
    <property type="protein sequence ID" value="UQN29401.1"/>
    <property type="molecule type" value="Genomic_DNA"/>
</dbReference>
<dbReference type="PANTHER" id="PTHR37826:SF2">
    <property type="entry name" value="ZINC-RIBBON DOMAIN-CONTAINING PROTEIN"/>
    <property type="match status" value="1"/>
</dbReference>
<dbReference type="Proteomes" id="UP001055868">
    <property type="component" value="Chromosome"/>
</dbReference>
<reference evidence="2" key="1">
    <citation type="submission" date="2022-05" db="EMBL/GenBank/DDBJ databases">
        <title>Genomic analysis of Brachybacterium sp. CBA3104.</title>
        <authorList>
            <person name="Roh S.W."/>
            <person name="Kim Y.B."/>
            <person name="Kim Y."/>
        </authorList>
    </citation>
    <scope>NUCLEOTIDE SEQUENCE</scope>
    <source>
        <strain evidence="2">CBA3104</strain>
    </source>
</reference>
<feature type="region of interest" description="Disordered" evidence="1">
    <location>
        <begin position="335"/>
        <end position="402"/>
    </location>
</feature>
<sequence length="435" mass="45685">MGFIQAFKGAIGGMFADQWKDFLTVPDGLPATAALFPAVPRGTNAGRGSNVRGSQSIITNGSRILVPEGYGLVTVLDGKATGFITEAGGYEFQGDAPDSKSVFAGDDVMSSTVGMSWERFKFGGRPTSQQLAFFVNLKEIPDNRFGTQSEIYWDDAYLNAQVGALARGSYTMRILDPLLFVHNYVPASFITENAGVFDFSDPDNPAGNQLFREVVSSLAAAFSRYTNDPDKGNRITRIQSDAVGFAQSLAAVVEEDYRWSSDRGLAIVKVAIASIEYDQNTRALLNDVQKADALSGNRSQSFMNQAVARGVQGAGENGGGQGLAMMGMGMNATGGIVQPSQAQTPPGLNFGNQQGQQQGQQNQQQGQQTAGEPDQAQAAGASAGASGGAPADGAAGSAPAADDPVAKLGQYKQMLDQGLISQEDYDAAKKKALGL</sequence>
<organism evidence="2 3">
    <name type="scientific">Brachybacterium kimchii</name>
    <dbReference type="NCBI Taxonomy" id="2942909"/>
    <lineage>
        <taxon>Bacteria</taxon>
        <taxon>Bacillati</taxon>
        <taxon>Actinomycetota</taxon>
        <taxon>Actinomycetes</taxon>
        <taxon>Micrococcales</taxon>
        <taxon>Dermabacteraceae</taxon>
        <taxon>Brachybacterium</taxon>
    </lineage>
</organism>
<dbReference type="PANTHER" id="PTHR37826">
    <property type="entry name" value="FLOTILLIN BAND_7_5 DOMAIN PROTEIN"/>
    <property type="match status" value="1"/>
</dbReference>
<keyword evidence="3" id="KW-1185">Reference proteome</keyword>
<dbReference type="RefSeq" id="WP_249478598.1">
    <property type="nucleotide sequence ID" value="NZ_CP097218.1"/>
</dbReference>
<evidence type="ECO:0000313" key="2">
    <source>
        <dbReference type="EMBL" id="UQN29401.1"/>
    </source>
</evidence>
<dbReference type="InterPro" id="IPR033880">
    <property type="entry name" value="SPFH_YdjI"/>
</dbReference>
<evidence type="ECO:0000256" key="1">
    <source>
        <dbReference type="SAM" id="MobiDB-lite"/>
    </source>
</evidence>